<dbReference type="Pfam" id="PF06565">
    <property type="entry name" value="DM10_dom"/>
    <property type="match status" value="3"/>
</dbReference>
<keyword evidence="8" id="KW-0969">Cilium</keyword>
<dbReference type="AlphaFoldDB" id="V6LAX1"/>
<keyword evidence="4" id="KW-0677">Repeat</keyword>
<reference evidence="8 9" key="1">
    <citation type="journal article" date="2014" name="PLoS Genet.">
        <title>The Genome of Spironucleus salmonicida Highlights a Fish Pathogen Adapted to Fluctuating Environments.</title>
        <authorList>
            <person name="Xu F."/>
            <person name="Jerlstrom-Hultqvist J."/>
            <person name="Einarsson E."/>
            <person name="Astvaldsson A."/>
            <person name="Svard S.G."/>
            <person name="Andersson J.O."/>
        </authorList>
    </citation>
    <scope>NUCLEOTIDE SEQUENCE</scope>
    <source>
        <strain evidence="9">ATCC 50377</strain>
    </source>
</reference>
<dbReference type="EMBL" id="AUWU02000009">
    <property type="protein sequence ID" value="KAH0569663.1"/>
    <property type="molecule type" value="Genomic_DNA"/>
</dbReference>
<dbReference type="PROSITE" id="PS51336">
    <property type="entry name" value="DM10"/>
    <property type="match status" value="3"/>
</dbReference>
<evidence type="ECO:0000313" key="8">
    <source>
        <dbReference type="EMBL" id="EST41562.1"/>
    </source>
</evidence>
<evidence type="ECO:0000313" key="9">
    <source>
        <dbReference type="EMBL" id="KAH0569663.1"/>
    </source>
</evidence>
<evidence type="ECO:0000256" key="6">
    <source>
        <dbReference type="ARBA" id="ARBA00023273"/>
    </source>
</evidence>
<accession>V6LAX1</accession>
<evidence type="ECO:0000256" key="5">
    <source>
        <dbReference type="ARBA" id="ARBA00023212"/>
    </source>
</evidence>
<dbReference type="GO" id="GO:0043014">
    <property type="term" value="F:alpha-tubulin binding"/>
    <property type="evidence" value="ECO:0007669"/>
    <property type="project" value="TreeGrafter"/>
</dbReference>
<keyword evidence="10" id="KW-1185">Reference proteome</keyword>
<dbReference type="EMBL" id="KI546169">
    <property type="protein sequence ID" value="EST41562.1"/>
    <property type="molecule type" value="Genomic_DNA"/>
</dbReference>
<sequence>MTLTPKDIPFVPGHVFQDPTRTEYHKAHALDKTRASLQCDDVKASVAPQGYTLTQFCQKSVLQADPNRQTTTFTNTLNYQPSSATQITSRGVIACRKNLVQEAPFGATQLDRTAPYATLMSRDHETERAMARQVEQYKPAFVKLDGVVLRFYAWTAVEIQESQNERVRVRHDLIDYCVVDGTIMVQERVILNSGHPQGVILKRQRIPIDYRNQESGYLGIEDLIIGSSVNLFGTIYNIYACTEDTRTFLNAENVQVNPDIPENQVPTDEYLATRQSRHIAETTKDVVTKHIADDKLAKYLRHDREVLSFNAFWDNRDSAFGEVRNFIIQYFLADDNIQVLEDLPANCGRDPWPVFLRKQKVPRSRTITMFKEHEAQTHMFIRAQDFHVGHFIDIFNRQMFLTGCDDFTFKYMTQELGVPEIQMKPACLHSHAAGQSCTPNCKNIASIEKISRLEASLLFHDDVHGIGADEDTIGSCVSVHPLPPKKDILKWMKYGDMQLKFVAKLVPFEGKPVHITHVDRRFVLTFYFSDDTFAINEICTTTATGFGSRFLQRMPIVNPEQTVSEDCDRLGRGRGKIYYGWRDCVVGNVLKINAHAFEILEVDERTQKILNGIQLFNSLDEFETTLFQGTQAIDFQAIKSRIEGERSGK</sequence>
<proteinExistence type="predicted"/>
<dbReference type="VEuPathDB" id="GiardiaDB:SS50377_28619"/>
<keyword evidence="6" id="KW-0966">Cell projection</keyword>
<feature type="domain" description="DM10" evidence="7">
    <location>
        <begin position="145"/>
        <end position="253"/>
    </location>
</feature>
<dbReference type="Proteomes" id="UP000018208">
    <property type="component" value="Unassembled WGS sequence"/>
</dbReference>
<dbReference type="InterPro" id="IPR040193">
    <property type="entry name" value="EFHC1/EFHC2/EFHB"/>
</dbReference>
<name>V6LAX1_9EUKA</name>
<comment type="subcellular location">
    <subcellularLocation>
        <location evidence="1">Cell projection</location>
        <location evidence="1">Cilium</location>
    </subcellularLocation>
    <subcellularLocation>
        <location evidence="2">Cytoplasm</location>
        <location evidence="2">Cytoskeleton</location>
    </subcellularLocation>
</comment>
<dbReference type="OrthoDB" id="10255210at2759"/>
<dbReference type="PANTHER" id="PTHR12086:SF9">
    <property type="entry name" value="EF-HAND DOMAIN-CONTAINING PROTEIN 1"/>
    <property type="match status" value="1"/>
</dbReference>
<evidence type="ECO:0000256" key="3">
    <source>
        <dbReference type="ARBA" id="ARBA00022490"/>
    </source>
</evidence>
<dbReference type="SMART" id="SM00676">
    <property type="entry name" value="DM10"/>
    <property type="match status" value="3"/>
</dbReference>
<dbReference type="GO" id="GO:0005930">
    <property type="term" value="C:axoneme"/>
    <property type="evidence" value="ECO:0007669"/>
    <property type="project" value="TreeGrafter"/>
</dbReference>
<dbReference type="Gene3D" id="2.30.29.170">
    <property type="match status" value="3"/>
</dbReference>
<keyword evidence="3" id="KW-0963">Cytoplasm</keyword>
<evidence type="ECO:0000256" key="1">
    <source>
        <dbReference type="ARBA" id="ARBA00004138"/>
    </source>
</evidence>
<dbReference type="GO" id="GO:0060285">
    <property type="term" value="P:cilium-dependent cell motility"/>
    <property type="evidence" value="ECO:0007669"/>
    <property type="project" value="TreeGrafter"/>
</dbReference>
<reference evidence="9" key="2">
    <citation type="submission" date="2020-12" db="EMBL/GenBank/DDBJ databases">
        <title>New Spironucleus salmonicida genome in near-complete chromosomes.</title>
        <authorList>
            <person name="Xu F."/>
            <person name="Kurt Z."/>
            <person name="Jimenez-Gonzalez A."/>
            <person name="Astvaldsson A."/>
            <person name="Andersson J.O."/>
            <person name="Svard S.G."/>
        </authorList>
    </citation>
    <scope>NUCLEOTIDE SEQUENCE</scope>
    <source>
        <strain evidence="9">ATCC 50377</strain>
    </source>
</reference>
<evidence type="ECO:0000256" key="2">
    <source>
        <dbReference type="ARBA" id="ARBA00004245"/>
    </source>
</evidence>
<evidence type="ECO:0000313" key="10">
    <source>
        <dbReference type="Proteomes" id="UP000018208"/>
    </source>
</evidence>
<gene>
    <name evidence="8" type="ORF">SS50377_18902</name>
    <name evidence="9" type="ORF">SS50377_28619</name>
</gene>
<dbReference type="GO" id="GO:0000281">
    <property type="term" value="P:mitotic cytokinesis"/>
    <property type="evidence" value="ECO:0007669"/>
    <property type="project" value="TreeGrafter"/>
</dbReference>
<dbReference type="GO" id="GO:0007052">
    <property type="term" value="P:mitotic spindle organization"/>
    <property type="evidence" value="ECO:0007669"/>
    <property type="project" value="TreeGrafter"/>
</dbReference>
<protein>
    <submittedName>
        <fullName evidence="8">Flagella associated protein</fullName>
    </submittedName>
</protein>
<feature type="domain" description="DM10" evidence="7">
    <location>
        <begin position="495"/>
        <end position="614"/>
    </location>
</feature>
<dbReference type="GO" id="GO:0072686">
    <property type="term" value="C:mitotic spindle"/>
    <property type="evidence" value="ECO:0007669"/>
    <property type="project" value="TreeGrafter"/>
</dbReference>
<dbReference type="PANTHER" id="PTHR12086">
    <property type="entry name" value="EF-HAND DOMAIN C-TERMINAL CONTAINING PROTEIN"/>
    <property type="match status" value="1"/>
</dbReference>
<keyword evidence="5" id="KW-0206">Cytoskeleton</keyword>
<organism evidence="8">
    <name type="scientific">Spironucleus salmonicida</name>
    <dbReference type="NCBI Taxonomy" id="348837"/>
    <lineage>
        <taxon>Eukaryota</taxon>
        <taxon>Metamonada</taxon>
        <taxon>Diplomonadida</taxon>
        <taxon>Hexamitidae</taxon>
        <taxon>Hexamitinae</taxon>
        <taxon>Spironucleus</taxon>
    </lineage>
</organism>
<evidence type="ECO:0000259" key="7">
    <source>
        <dbReference type="PROSITE" id="PS51336"/>
    </source>
</evidence>
<dbReference type="InterPro" id="IPR006602">
    <property type="entry name" value="DM10_dom"/>
</dbReference>
<feature type="domain" description="DM10" evidence="7">
    <location>
        <begin position="303"/>
        <end position="416"/>
    </location>
</feature>
<keyword evidence="8" id="KW-0282">Flagellum</keyword>
<evidence type="ECO:0000256" key="4">
    <source>
        <dbReference type="ARBA" id="ARBA00022737"/>
    </source>
</evidence>